<keyword evidence="4" id="KW-1185">Reference proteome</keyword>
<evidence type="ECO:0000313" key="3">
    <source>
        <dbReference type="EMBL" id="KAK9288582.1"/>
    </source>
</evidence>
<evidence type="ECO:0000313" key="4">
    <source>
        <dbReference type="Proteomes" id="UP001415857"/>
    </source>
</evidence>
<organism evidence="3 4">
    <name type="scientific">Liquidambar formosana</name>
    <name type="common">Formosan gum</name>
    <dbReference type="NCBI Taxonomy" id="63359"/>
    <lineage>
        <taxon>Eukaryota</taxon>
        <taxon>Viridiplantae</taxon>
        <taxon>Streptophyta</taxon>
        <taxon>Embryophyta</taxon>
        <taxon>Tracheophyta</taxon>
        <taxon>Spermatophyta</taxon>
        <taxon>Magnoliopsida</taxon>
        <taxon>eudicotyledons</taxon>
        <taxon>Gunneridae</taxon>
        <taxon>Pentapetalae</taxon>
        <taxon>Saxifragales</taxon>
        <taxon>Altingiaceae</taxon>
        <taxon>Liquidambar</taxon>
    </lineage>
</organism>
<dbReference type="FunFam" id="1.25.40.10:FF:000677">
    <property type="entry name" value="Pentatricopeptide repeat-containing protein"/>
    <property type="match status" value="1"/>
</dbReference>
<comment type="caution">
    <text evidence="3">The sequence shown here is derived from an EMBL/GenBank/DDBJ whole genome shotgun (WGS) entry which is preliminary data.</text>
</comment>
<dbReference type="Proteomes" id="UP001415857">
    <property type="component" value="Unassembled WGS sequence"/>
</dbReference>
<dbReference type="GO" id="GO:0003723">
    <property type="term" value="F:RNA binding"/>
    <property type="evidence" value="ECO:0007669"/>
    <property type="project" value="InterPro"/>
</dbReference>
<dbReference type="InterPro" id="IPR002885">
    <property type="entry name" value="PPR_rpt"/>
</dbReference>
<keyword evidence="1" id="KW-0677">Repeat</keyword>
<evidence type="ECO:0000256" key="1">
    <source>
        <dbReference type="ARBA" id="ARBA00022737"/>
    </source>
</evidence>
<dbReference type="GO" id="GO:0009451">
    <property type="term" value="P:RNA modification"/>
    <property type="evidence" value="ECO:0007669"/>
    <property type="project" value="InterPro"/>
</dbReference>
<dbReference type="Pfam" id="PF01535">
    <property type="entry name" value="PPR"/>
    <property type="match status" value="1"/>
</dbReference>
<reference evidence="3 4" key="1">
    <citation type="journal article" date="2024" name="Plant J.">
        <title>Genome sequences and population genomics reveal climatic adaptation and genomic divergence between two closely related sweetgum species.</title>
        <authorList>
            <person name="Xu W.Q."/>
            <person name="Ren C.Q."/>
            <person name="Zhang X.Y."/>
            <person name="Comes H.P."/>
            <person name="Liu X.H."/>
            <person name="Li Y.G."/>
            <person name="Kettle C.J."/>
            <person name="Jalonen R."/>
            <person name="Gaisberger H."/>
            <person name="Ma Y.Z."/>
            <person name="Qiu Y.X."/>
        </authorList>
    </citation>
    <scope>NUCLEOTIDE SEQUENCE [LARGE SCALE GENOMIC DNA]</scope>
    <source>
        <strain evidence="3">Hangzhou</strain>
    </source>
</reference>
<gene>
    <name evidence="3" type="ORF">L1049_017041</name>
</gene>
<dbReference type="PANTHER" id="PTHR47926">
    <property type="entry name" value="PENTATRICOPEPTIDE REPEAT-CONTAINING PROTEIN"/>
    <property type="match status" value="1"/>
</dbReference>
<sequence length="340" mass="37629">MRNAAAAPLNLTQVDFRSVANRYAAQLQLCCPQSPISYPLARTVHAHMTASGFRPRGHILNRLIDIYCKSSNLVYAHHLFDAILEPDIVARTTLIAAYSAAQNQKVAREIFNGTPLSMRDTVCYNAMITGYSHNNDGYAAIELFRDMRRCDFRPDHFTFTSVLAALALIADEEKQCQQMHGAVVKSGTGFVTSVSNALISVYIKCASSPLASLSSLMAAARKLFDDMPERDELSWTTIITGYVRNDDLDGARQFLDGMTEKLGVAWNAMISGYVRHGKFSEALEMFRKMHLSGIQLDEFTYTSVLSACANAGLFFAWKAGACLHSTHGSKTCTRFFVVCE</sequence>
<evidence type="ECO:0008006" key="5">
    <source>
        <dbReference type="Google" id="ProtNLM"/>
    </source>
</evidence>
<dbReference type="Gene3D" id="1.25.40.10">
    <property type="entry name" value="Tetratricopeptide repeat domain"/>
    <property type="match status" value="2"/>
</dbReference>
<feature type="repeat" description="PPR" evidence="2">
    <location>
        <begin position="231"/>
        <end position="261"/>
    </location>
</feature>
<feature type="repeat" description="PPR" evidence="2">
    <location>
        <begin position="262"/>
        <end position="296"/>
    </location>
</feature>
<dbReference type="InterPro" id="IPR011990">
    <property type="entry name" value="TPR-like_helical_dom_sf"/>
</dbReference>
<name>A0AAP0S146_LIQFO</name>
<dbReference type="PROSITE" id="PS51375">
    <property type="entry name" value="PPR"/>
    <property type="match status" value="3"/>
</dbReference>
<dbReference type="InterPro" id="IPR046960">
    <property type="entry name" value="PPR_At4g14850-like_plant"/>
</dbReference>
<dbReference type="EMBL" id="JBBPBK010000003">
    <property type="protein sequence ID" value="KAK9288582.1"/>
    <property type="molecule type" value="Genomic_DNA"/>
</dbReference>
<feature type="repeat" description="PPR" evidence="2">
    <location>
        <begin position="120"/>
        <end position="154"/>
    </location>
</feature>
<dbReference type="Pfam" id="PF13041">
    <property type="entry name" value="PPR_2"/>
    <property type="match status" value="2"/>
</dbReference>
<dbReference type="AlphaFoldDB" id="A0AAP0S146"/>
<dbReference type="NCBIfam" id="TIGR00756">
    <property type="entry name" value="PPR"/>
    <property type="match status" value="3"/>
</dbReference>
<accession>A0AAP0S146</accession>
<dbReference type="PANTHER" id="PTHR47926:SF535">
    <property type="entry name" value="PENTACOTRIPEPTIDE-REPEAT REGION OF PRORP DOMAIN-CONTAINING PROTEIN"/>
    <property type="match status" value="1"/>
</dbReference>
<proteinExistence type="predicted"/>
<evidence type="ECO:0000256" key="2">
    <source>
        <dbReference type="PROSITE-ProRule" id="PRU00708"/>
    </source>
</evidence>
<protein>
    <recommendedName>
        <fullName evidence="5">Pentatricopeptide repeat-containing protein</fullName>
    </recommendedName>
</protein>